<dbReference type="PROSITE" id="PS00122">
    <property type="entry name" value="CARBOXYLESTERASE_B_1"/>
    <property type="match status" value="2"/>
</dbReference>
<sequence length="1475" mass="158671">MIVRTASLSTAISLTFLAASVSLPTSTSAATLVENPPSANSLGGAHILLENDLDSNTARYPVIFLSKPLSYNNSRAACATLGEDLVQSSGYGNLTRILSNTPVAQNEVKGSRRFWVANKGNDASHCTAFDRRDGSTVQLSCMAKLPSLCKNSVARTMFGATNDKSKQITVTPPEGLALIKAPKRWTLANKNSSSSVVDATEFGHPCIQRPFAGSGPSTEQEDIMLLGGTQSEDCLFLNVFTPTLNINQAGGLPVMVFIHGGAYTTFSGTMPIYEPGNVVSRGGVVVVTLNYRLSIFGLFENTPAISRSKAPGNLATRDHIAALLWVRENIAAFGGNPSKVTIFGESAGAVSLRALISAPSAFGLYNNVISMSDPMGIPFSSSKVASGNLGAGTMKALGCQASDLACAQKKTVDEIQQAQTQAINDTLAKNIWIPNIAVFRPNADGEFIPADFADLVRTGRYNKKANILFGTNRNEYDLFTPAYYPDPIPLTANATLGPVKMFHEANWTRKLFENSPYYRFSGSEDDTVRRVWSQVATDSNFGCAVQMMTRAVSTSNGGGDGKVYLYRNDHGRSQNAAMGDPVLPFCVGQVCHSDDLVPTFASGDVFAFPGQTGDDARYARQVVDRFSTFARTGDPNPAKGAAGAASSNEDLKVQWPVFETASSPVFHFDVTNSSVIDNADKGKCNWIAQNVQYYYQIHSPSGKVVPIYPSIEKAAIFNAWFYLISHRFKANMCTLVRKPDERPSLSTAILLAFLVASVSLPTSTSAATLVQNPPSANSLGGAHILLENDLDSKTTRYPIIFLSKPLSYNNSRAACATLGEDLVQSSGYGNLTRILSNTPVAQNEVKGSRRFWVANKGNDASHCTAFDRRDGSTVQLSCMAKLPSLCKNSVARTMIGATNDKSKQITVTTGKVGTYQGYRDQNAFRFLGIPYAQVPVGSLRFAAPKQWTLANHKNSSSSVVDATEFGHPCIQLPFAGLPPITEQEEIYELGGTPSEDCLVLNVFTPTLKANQTKGLPVMVFIHGGSFTSYSGTMPIYEPGNVVSRGGVVVVTLNYRLSIFGLFENTPAISRSQAPGNLAIRDQIAALLWVRENIAAFGGNPSKVTIFGESAGAVSLRALISAPSAFGLYNNVISMSDPMGIPFSSSKVASGNLGAGTMKALGCQASDLACAQKKTVDEIQQAQTQAINDTLAKNIWIPNIAVFRPNADGEFIPADFADLVRTGRYNKKANILFGTNRNEYDLFTPAYYPDPIPLTANATLGPVKMFPEANWTRKLFENSPYYRFNGSKKDTVRRVWSQAATDSNFGCAVQMMTRAVSTSSGNGDGKVYLYRNDHGRSCFVVMGAPAMPFCVGQVCHTDDLVPTFASGDAFAAAGQTGDDARYARQVVDRFSTFARTGNPNPAKGAAGAASSNEDLKVQWPVFETASSPVFHFDVTNSSVIDNADKGKCNWIAQNVQYYYQIHSPNGKFVPIYPPIA</sequence>
<feature type="domain" description="Carboxylesterase type B" evidence="4">
    <location>
        <begin position="184"/>
        <end position="685"/>
    </location>
</feature>
<dbReference type="EMBL" id="BQFW01000002">
    <property type="protein sequence ID" value="GJJ69124.1"/>
    <property type="molecule type" value="Genomic_DNA"/>
</dbReference>
<dbReference type="PANTHER" id="PTHR11559">
    <property type="entry name" value="CARBOXYLESTERASE"/>
    <property type="match status" value="1"/>
</dbReference>
<comment type="caution">
    <text evidence="5">The sequence shown here is derived from an EMBL/GenBank/DDBJ whole genome shotgun (WGS) entry which is preliminary data.</text>
</comment>
<gene>
    <name evidence="5" type="ORF">EMPS_01470</name>
</gene>
<organism evidence="5 6">
    <name type="scientific">Entomortierella parvispora</name>
    <dbReference type="NCBI Taxonomy" id="205924"/>
    <lineage>
        <taxon>Eukaryota</taxon>
        <taxon>Fungi</taxon>
        <taxon>Fungi incertae sedis</taxon>
        <taxon>Mucoromycota</taxon>
        <taxon>Mortierellomycotina</taxon>
        <taxon>Mortierellomycetes</taxon>
        <taxon>Mortierellales</taxon>
        <taxon>Mortierellaceae</taxon>
        <taxon>Entomortierella</taxon>
    </lineage>
</organism>
<evidence type="ECO:0000259" key="4">
    <source>
        <dbReference type="Pfam" id="PF00135"/>
    </source>
</evidence>
<feature type="signal peptide" evidence="3">
    <location>
        <begin position="1"/>
        <end position="29"/>
    </location>
</feature>
<dbReference type="InterPro" id="IPR019826">
    <property type="entry name" value="Carboxylesterase_B_AS"/>
</dbReference>
<keyword evidence="6" id="KW-1185">Reference proteome</keyword>
<dbReference type="OrthoDB" id="408631at2759"/>
<feature type="domain" description="Carboxylesterase type B" evidence="4">
    <location>
        <begin position="902"/>
        <end position="1448"/>
    </location>
</feature>
<name>A0A9P3H306_9FUNG</name>
<dbReference type="GO" id="GO:0016787">
    <property type="term" value="F:hydrolase activity"/>
    <property type="evidence" value="ECO:0007669"/>
    <property type="project" value="UniProtKB-KW"/>
</dbReference>
<evidence type="ECO:0000256" key="2">
    <source>
        <dbReference type="ARBA" id="ARBA00022801"/>
    </source>
</evidence>
<feature type="chain" id="PRO_5040197525" description="Carboxylesterase type B domain-containing protein" evidence="3">
    <location>
        <begin position="30"/>
        <end position="1475"/>
    </location>
</feature>
<accession>A0A9P3H306</accession>
<proteinExistence type="inferred from homology"/>
<dbReference type="InterPro" id="IPR050309">
    <property type="entry name" value="Type-B_Carboxylest/Lipase"/>
</dbReference>
<comment type="similarity">
    <text evidence="1">Belongs to the type-B carboxylesterase/lipase family.</text>
</comment>
<evidence type="ECO:0000313" key="5">
    <source>
        <dbReference type="EMBL" id="GJJ69124.1"/>
    </source>
</evidence>
<reference evidence="5" key="1">
    <citation type="submission" date="2021-11" db="EMBL/GenBank/DDBJ databases">
        <authorList>
            <person name="Herlambang A."/>
            <person name="Guo Y."/>
            <person name="Takashima Y."/>
            <person name="Nishizawa T."/>
        </authorList>
    </citation>
    <scope>NUCLEOTIDE SEQUENCE</scope>
    <source>
        <strain evidence="5">E1425</strain>
    </source>
</reference>
<evidence type="ECO:0000313" key="6">
    <source>
        <dbReference type="Proteomes" id="UP000827284"/>
    </source>
</evidence>
<dbReference type="Gene3D" id="3.40.50.1820">
    <property type="entry name" value="alpha/beta hydrolase"/>
    <property type="match status" value="2"/>
</dbReference>
<dbReference type="Proteomes" id="UP000827284">
    <property type="component" value="Unassembled WGS sequence"/>
</dbReference>
<dbReference type="Pfam" id="PF00135">
    <property type="entry name" value="COesterase"/>
    <property type="match status" value="2"/>
</dbReference>
<evidence type="ECO:0000256" key="1">
    <source>
        <dbReference type="ARBA" id="ARBA00005964"/>
    </source>
</evidence>
<dbReference type="SUPFAM" id="SSF53474">
    <property type="entry name" value="alpha/beta-Hydrolases"/>
    <property type="match status" value="2"/>
</dbReference>
<dbReference type="InterPro" id="IPR019819">
    <property type="entry name" value="Carboxylesterase_B_CS"/>
</dbReference>
<evidence type="ECO:0000256" key="3">
    <source>
        <dbReference type="SAM" id="SignalP"/>
    </source>
</evidence>
<keyword evidence="2" id="KW-0378">Hydrolase</keyword>
<keyword evidence="3" id="KW-0732">Signal</keyword>
<dbReference type="PROSITE" id="PS00941">
    <property type="entry name" value="CARBOXYLESTERASE_B_2"/>
    <property type="match status" value="1"/>
</dbReference>
<dbReference type="InterPro" id="IPR029058">
    <property type="entry name" value="AB_hydrolase_fold"/>
</dbReference>
<reference evidence="5" key="2">
    <citation type="journal article" date="2022" name="Microbiol. Resour. Announc.">
        <title>Whole-Genome Sequence of Entomortierella parvispora E1425, a Mucoromycotan Fungus Associated with Burkholderiaceae-Related Endosymbiotic Bacteria.</title>
        <authorList>
            <person name="Herlambang A."/>
            <person name="Guo Y."/>
            <person name="Takashima Y."/>
            <person name="Narisawa K."/>
            <person name="Ohta H."/>
            <person name="Nishizawa T."/>
        </authorList>
    </citation>
    <scope>NUCLEOTIDE SEQUENCE</scope>
    <source>
        <strain evidence="5">E1425</strain>
    </source>
</reference>
<protein>
    <recommendedName>
        <fullName evidence="4">Carboxylesterase type B domain-containing protein</fullName>
    </recommendedName>
</protein>
<dbReference type="InterPro" id="IPR002018">
    <property type="entry name" value="CarbesteraseB"/>
</dbReference>